<dbReference type="InterPro" id="IPR031328">
    <property type="entry name" value="Ephrin"/>
</dbReference>
<proteinExistence type="inferred from homology"/>
<evidence type="ECO:0000256" key="6">
    <source>
        <dbReference type="PROSITE-ProRule" id="PRU00884"/>
    </source>
</evidence>
<protein>
    <submittedName>
        <fullName evidence="11">Ephrin-B3 isoform X2</fullName>
    </submittedName>
</protein>
<dbReference type="Gene3D" id="2.60.40.420">
    <property type="entry name" value="Cupredoxins - blue copper proteins"/>
    <property type="match status" value="1"/>
</dbReference>
<keyword evidence="5" id="KW-0325">Glycoprotein</keyword>
<dbReference type="Proteomes" id="UP001652663">
    <property type="component" value="Chromosome 19"/>
</dbReference>
<organism evidence="10 11">
    <name type="scientific">Bos indicus</name>
    <name type="common">Zebu</name>
    <dbReference type="NCBI Taxonomy" id="9915"/>
    <lineage>
        <taxon>Eukaryota</taxon>
        <taxon>Metazoa</taxon>
        <taxon>Chordata</taxon>
        <taxon>Craniata</taxon>
        <taxon>Vertebrata</taxon>
        <taxon>Euteleostomi</taxon>
        <taxon>Mammalia</taxon>
        <taxon>Eutheria</taxon>
        <taxon>Laurasiatheria</taxon>
        <taxon>Artiodactyla</taxon>
        <taxon>Ruminantia</taxon>
        <taxon>Pecora</taxon>
        <taxon>Bovidae</taxon>
        <taxon>Bovinae</taxon>
        <taxon>Bos</taxon>
    </lineage>
</organism>
<dbReference type="RefSeq" id="XP_070629118.1">
    <property type="nucleotide sequence ID" value="XM_070773017.1"/>
</dbReference>
<feature type="disulfide bond" evidence="6">
    <location>
        <begin position="92"/>
        <end position="156"/>
    </location>
</feature>
<name>A0ABM4R0N7_BOSIN</name>
<keyword evidence="4 6" id="KW-1015">Disulfide bond</keyword>
<evidence type="ECO:0000259" key="9">
    <source>
        <dbReference type="PROSITE" id="PS51551"/>
    </source>
</evidence>
<dbReference type="InterPro" id="IPR019765">
    <property type="entry name" value="Ephrin_CS"/>
</dbReference>
<evidence type="ECO:0000256" key="2">
    <source>
        <dbReference type="ARBA" id="ARBA00022729"/>
    </source>
</evidence>
<evidence type="ECO:0000256" key="4">
    <source>
        <dbReference type="ARBA" id="ARBA00023157"/>
    </source>
</evidence>
<dbReference type="InterPro" id="IPR001799">
    <property type="entry name" value="Ephrin_RBD"/>
</dbReference>
<dbReference type="Pfam" id="PF00812">
    <property type="entry name" value="Ephrin"/>
    <property type="match status" value="1"/>
</dbReference>
<keyword evidence="2 8" id="KW-0732">Signal</keyword>
<evidence type="ECO:0000256" key="1">
    <source>
        <dbReference type="ARBA" id="ARBA00004370"/>
    </source>
</evidence>
<keyword evidence="3 7" id="KW-0472">Membrane</keyword>
<feature type="domain" description="Ephrin RBD" evidence="9">
    <location>
        <begin position="28"/>
        <end position="167"/>
    </location>
</feature>
<feature type="signal peptide" evidence="8">
    <location>
        <begin position="1"/>
        <end position="27"/>
    </location>
</feature>
<comment type="caution">
    <text evidence="6">Lacks conserved residue(s) required for the propagation of feature annotation.</text>
</comment>
<reference evidence="11" key="1">
    <citation type="submission" date="2025-08" db="UniProtKB">
        <authorList>
            <consortium name="RefSeq"/>
        </authorList>
    </citation>
    <scope>IDENTIFICATION</scope>
    <source>
        <tissue evidence="11">Blood</tissue>
    </source>
</reference>
<comment type="similarity">
    <text evidence="6 7">Belongs to the ephrin family.</text>
</comment>
<evidence type="ECO:0000256" key="3">
    <source>
        <dbReference type="ARBA" id="ARBA00023136"/>
    </source>
</evidence>
<sequence length="285" mass="30845">MGAPHSGPGGVQVGTLLLLEVLGLVSGLSLEPVYWNSANKRFQAEGGYVLYPQIGDRLDLLCPRARPPGPHSSPNYEFYKLYLVGGAQGRRCEAPPAPNLLLTCDRPDLDLRFTIKFQEYSPNLWGHEFRSHHDYYIIATSDGTREGLESLQGGVCLTRGMKVPEEGLPPESLCLKCPWKETEGRPTAWSPGKRALQVTPPAMQPPGVLKAPCPLPACPQWPGQQGGWRCSCWAWQGLGVPCVGGDGGPSLRRVATLVLAPSGGEGPWAWGVEVGWDLERLSLGS</sequence>
<gene>
    <name evidence="11" type="primary">EFNB3</name>
</gene>
<evidence type="ECO:0000313" key="11">
    <source>
        <dbReference type="RefSeq" id="XP_070629118.1"/>
    </source>
</evidence>
<comment type="subcellular location">
    <subcellularLocation>
        <location evidence="1">Membrane</location>
    </subcellularLocation>
</comment>
<dbReference type="PANTHER" id="PTHR11304:SF34">
    <property type="entry name" value="EPHRIN-B3"/>
    <property type="match status" value="1"/>
</dbReference>
<feature type="chain" id="PRO_5045389696" evidence="8">
    <location>
        <begin position="28"/>
        <end position="285"/>
    </location>
</feature>
<evidence type="ECO:0000256" key="7">
    <source>
        <dbReference type="RuleBase" id="RU004375"/>
    </source>
</evidence>
<dbReference type="GeneID" id="109574502"/>
<dbReference type="PANTHER" id="PTHR11304">
    <property type="entry name" value="EPHRIN"/>
    <property type="match status" value="1"/>
</dbReference>
<evidence type="ECO:0000256" key="5">
    <source>
        <dbReference type="ARBA" id="ARBA00023180"/>
    </source>
</evidence>
<dbReference type="InterPro" id="IPR008972">
    <property type="entry name" value="Cupredoxin"/>
</dbReference>
<dbReference type="PROSITE" id="PS51551">
    <property type="entry name" value="EPHRIN_RBD_2"/>
    <property type="match status" value="1"/>
</dbReference>
<accession>A0ABM4R0N7</accession>
<dbReference type="PRINTS" id="PR01347">
    <property type="entry name" value="EPHRIN"/>
</dbReference>
<dbReference type="SUPFAM" id="SSF49503">
    <property type="entry name" value="Cupredoxins"/>
    <property type="match status" value="1"/>
</dbReference>
<keyword evidence="10" id="KW-1185">Reference proteome</keyword>
<evidence type="ECO:0000256" key="8">
    <source>
        <dbReference type="SAM" id="SignalP"/>
    </source>
</evidence>
<evidence type="ECO:0000313" key="10">
    <source>
        <dbReference type="Proteomes" id="UP001652663"/>
    </source>
</evidence>
<dbReference type="PROSITE" id="PS01299">
    <property type="entry name" value="EPHRIN_RBD_1"/>
    <property type="match status" value="1"/>
</dbReference>